<comment type="caution">
    <text evidence="6">The sequence shown here is derived from an EMBL/GenBank/DDBJ whole genome shotgun (WGS) entry which is preliminary data.</text>
</comment>
<dbReference type="GO" id="GO:0022625">
    <property type="term" value="C:cytosolic large ribosomal subunit"/>
    <property type="evidence" value="ECO:0007669"/>
    <property type="project" value="TreeGrafter"/>
</dbReference>
<evidence type="ECO:0000256" key="2">
    <source>
        <dbReference type="ARBA" id="ARBA00022980"/>
    </source>
</evidence>
<evidence type="ECO:0000313" key="6">
    <source>
        <dbReference type="EMBL" id="HIU35747.1"/>
    </source>
</evidence>
<protein>
    <recommendedName>
        <fullName evidence="4 5">Large ribosomal subunit protein uL29</fullName>
    </recommendedName>
</protein>
<dbReference type="AlphaFoldDB" id="A0A9D1IEB8"/>
<gene>
    <name evidence="5 6" type="primary">rpmC</name>
    <name evidence="6" type="ORF">IAC53_03965</name>
</gene>
<evidence type="ECO:0000256" key="1">
    <source>
        <dbReference type="ARBA" id="ARBA00009254"/>
    </source>
</evidence>
<dbReference type="PANTHER" id="PTHR10916:SF0">
    <property type="entry name" value="LARGE RIBOSOMAL SUBUNIT PROTEIN UL29C"/>
    <property type="match status" value="1"/>
</dbReference>
<evidence type="ECO:0000313" key="7">
    <source>
        <dbReference type="Proteomes" id="UP000824071"/>
    </source>
</evidence>
<accession>A0A9D1IEB8</accession>
<dbReference type="InterPro" id="IPR001854">
    <property type="entry name" value="Ribosomal_uL29"/>
</dbReference>
<keyword evidence="2 5" id="KW-0689">Ribosomal protein</keyword>
<dbReference type="GO" id="GO:0003735">
    <property type="term" value="F:structural constituent of ribosome"/>
    <property type="evidence" value="ECO:0007669"/>
    <property type="project" value="InterPro"/>
</dbReference>
<dbReference type="Proteomes" id="UP000824071">
    <property type="component" value="Unassembled WGS sequence"/>
</dbReference>
<evidence type="ECO:0000256" key="4">
    <source>
        <dbReference type="ARBA" id="ARBA00035204"/>
    </source>
</evidence>
<dbReference type="EMBL" id="DVMW01000028">
    <property type="protein sequence ID" value="HIU35747.1"/>
    <property type="molecule type" value="Genomic_DNA"/>
</dbReference>
<proteinExistence type="inferred from homology"/>
<reference evidence="6" key="1">
    <citation type="submission" date="2020-10" db="EMBL/GenBank/DDBJ databases">
        <authorList>
            <person name="Gilroy R."/>
        </authorList>
    </citation>
    <scope>NUCLEOTIDE SEQUENCE</scope>
    <source>
        <strain evidence="6">ChiGjej1B1-19959</strain>
    </source>
</reference>
<dbReference type="NCBIfam" id="TIGR00012">
    <property type="entry name" value="L29"/>
    <property type="match status" value="1"/>
</dbReference>
<dbReference type="SUPFAM" id="SSF46561">
    <property type="entry name" value="Ribosomal protein L29 (L29p)"/>
    <property type="match status" value="1"/>
</dbReference>
<dbReference type="CDD" id="cd00427">
    <property type="entry name" value="Ribosomal_L29_HIP"/>
    <property type="match status" value="1"/>
</dbReference>
<dbReference type="FunFam" id="1.10.287.310:FF:000001">
    <property type="entry name" value="50S ribosomal protein L29"/>
    <property type="match status" value="1"/>
</dbReference>
<dbReference type="PROSITE" id="PS00579">
    <property type="entry name" value="RIBOSOMAL_L29"/>
    <property type="match status" value="1"/>
</dbReference>
<dbReference type="InterPro" id="IPR036049">
    <property type="entry name" value="Ribosomal_uL29_sf"/>
</dbReference>
<dbReference type="Pfam" id="PF00831">
    <property type="entry name" value="Ribosomal_L29"/>
    <property type="match status" value="1"/>
</dbReference>
<organism evidence="6 7">
    <name type="scientific">Candidatus Fimenecus excrementigallinarum</name>
    <dbReference type="NCBI Taxonomy" id="2840816"/>
    <lineage>
        <taxon>Bacteria</taxon>
        <taxon>Bacillati</taxon>
        <taxon>Bacillota</taxon>
        <taxon>Clostridia</taxon>
        <taxon>Candidatus Fimenecus</taxon>
    </lineage>
</organism>
<keyword evidence="3 5" id="KW-0687">Ribonucleoprotein</keyword>
<evidence type="ECO:0000256" key="5">
    <source>
        <dbReference type="HAMAP-Rule" id="MF_00374"/>
    </source>
</evidence>
<comment type="similarity">
    <text evidence="1 5">Belongs to the universal ribosomal protein uL29 family.</text>
</comment>
<dbReference type="InterPro" id="IPR050063">
    <property type="entry name" value="Ribosomal_protein_uL29"/>
</dbReference>
<sequence length="67" mass="7747">MKASELRKLSPSELDKKLLELKDELFKLRFQQAVNQLDNPMRISAVKKDIARVKTIQRDVELHGAQS</sequence>
<evidence type="ECO:0000256" key="3">
    <source>
        <dbReference type="ARBA" id="ARBA00023274"/>
    </source>
</evidence>
<dbReference type="InterPro" id="IPR018254">
    <property type="entry name" value="Ribosomal_uL29_CS"/>
</dbReference>
<dbReference type="HAMAP" id="MF_00374">
    <property type="entry name" value="Ribosomal_uL29"/>
    <property type="match status" value="1"/>
</dbReference>
<dbReference type="PANTHER" id="PTHR10916">
    <property type="entry name" value="60S RIBOSOMAL PROTEIN L35/50S RIBOSOMAL PROTEIN L29"/>
    <property type="match status" value="1"/>
</dbReference>
<name>A0A9D1IEB8_9FIRM</name>
<dbReference type="Gene3D" id="1.10.287.310">
    <property type="match status" value="1"/>
</dbReference>
<dbReference type="GO" id="GO:0006412">
    <property type="term" value="P:translation"/>
    <property type="evidence" value="ECO:0007669"/>
    <property type="project" value="UniProtKB-UniRule"/>
</dbReference>
<reference evidence="6" key="2">
    <citation type="journal article" date="2021" name="PeerJ">
        <title>Extensive microbial diversity within the chicken gut microbiome revealed by metagenomics and culture.</title>
        <authorList>
            <person name="Gilroy R."/>
            <person name="Ravi A."/>
            <person name="Getino M."/>
            <person name="Pursley I."/>
            <person name="Horton D.L."/>
            <person name="Alikhan N.F."/>
            <person name="Baker D."/>
            <person name="Gharbi K."/>
            <person name="Hall N."/>
            <person name="Watson M."/>
            <person name="Adriaenssens E.M."/>
            <person name="Foster-Nyarko E."/>
            <person name="Jarju S."/>
            <person name="Secka A."/>
            <person name="Antonio M."/>
            <person name="Oren A."/>
            <person name="Chaudhuri R.R."/>
            <person name="La Ragione R."/>
            <person name="Hildebrand F."/>
            <person name="Pallen M.J."/>
        </authorList>
    </citation>
    <scope>NUCLEOTIDE SEQUENCE</scope>
    <source>
        <strain evidence="6">ChiGjej1B1-19959</strain>
    </source>
</reference>